<evidence type="ECO:0000259" key="11">
    <source>
        <dbReference type="PROSITE" id="PS50011"/>
    </source>
</evidence>
<evidence type="ECO:0000256" key="7">
    <source>
        <dbReference type="ARBA" id="ARBA00047899"/>
    </source>
</evidence>
<keyword evidence="4 9" id="KW-0547">Nucleotide-binding</keyword>
<dbReference type="GO" id="GO:0005524">
    <property type="term" value="F:ATP binding"/>
    <property type="evidence" value="ECO:0007669"/>
    <property type="project" value="UniProtKB-UniRule"/>
</dbReference>
<dbReference type="InterPro" id="IPR008271">
    <property type="entry name" value="Ser/Thr_kinase_AS"/>
</dbReference>
<gene>
    <name evidence="13" type="ORF">U9M48_031079</name>
</gene>
<dbReference type="InterPro" id="IPR000719">
    <property type="entry name" value="Prot_kinase_dom"/>
</dbReference>
<dbReference type="InterPro" id="IPR008962">
    <property type="entry name" value="PapD-like_sf"/>
</dbReference>
<evidence type="ECO:0000256" key="8">
    <source>
        <dbReference type="ARBA" id="ARBA00048679"/>
    </source>
</evidence>
<dbReference type="Proteomes" id="UP001341281">
    <property type="component" value="Chromosome 07"/>
</dbReference>
<evidence type="ECO:0000256" key="1">
    <source>
        <dbReference type="ARBA" id="ARBA00012513"/>
    </source>
</evidence>
<dbReference type="EC" id="2.7.11.1" evidence="1"/>
<dbReference type="InterPro" id="IPR017441">
    <property type="entry name" value="Protein_kinase_ATP_BS"/>
</dbReference>
<dbReference type="PANTHER" id="PTHR45707:SF74">
    <property type="entry name" value="PROTEIN KINASE DOMAIN-CONTAINING PROTEIN"/>
    <property type="match status" value="1"/>
</dbReference>
<evidence type="ECO:0000256" key="3">
    <source>
        <dbReference type="ARBA" id="ARBA00022679"/>
    </source>
</evidence>
<dbReference type="SMART" id="SM00220">
    <property type="entry name" value="S_TKc"/>
    <property type="match status" value="1"/>
</dbReference>
<accession>A0AAQ3U2F4</accession>
<dbReference type="PROSITE" id="PS00107">
    <property type="entry name" value="PROTEIN_KINASE_ATP"/>
    <property type="match status" value="1"/>
</dbReference>
<keyword evidence="3" id="KW-0808">Transferase</keyword>
<dbReference type="InterPro" id="IPR000535">
    <property type="entry name" value="MSP_dom"/>
</dbReference>
<evidence type="ECO:0000256" key="2">
    <source>
        <dbReference type="ARBA" id="ARBA00022527"/>
    </source>
</evidence>
<dbReference type="AlphaFoldDB" id="A0AAQ3U2F4"/>
<feature type="non-terminal residue" evidence="13">
    <location>
        <position position="449"/>
    </location>
</feature>
<evidence type="ECO:0000313" key="13">
    <source>
        <dbReference type="EMBL" id="WVZ83993.1"/>
    </source>
</evidence>
<reference evidence="13 14" key="1">
    <citation type="submission" date="2024-02" db="EMBL/GenBank/DDBJ databases">
        <title>High-quality chromosome-scale genome assembly of Pensacola bahiagrass (Paspalum notatum Flugge var. saurae).</title>
        <authorList>
            <person name="Vega J.M."/>
            <person name="Podio M."/>
            <person name="Orjuela J."/>
            <person name="Siena L.A."/>
            <person name="Pessino S.C."/>
            <person name="Combes M.C."/>
            <person name="Mariac C."/>
            <person name="Albertini E."/>
            <person name="Pupilli F."/>
            <person name="Ortiz J.P.A."/>
            <person name="Leblanc O."/>
        </authorList>
    </citation>
    <scope>NUCLEOTIDE SEQUENCE [LARGE SCALE GENOMIC DNA]</scope>
    <source>
        <strain evidence="13">R1</strain>
        <tissue evidence="13">Leaf</tissue>
    </source>
</reference>
<keyword evidence="14" id="KW-1185">Reference proteome</keyword>
<feature type="binding site" evidence="9">
    <location>
        <position position="51"/>
    </location>
    <ligand>
        <name>ATP</name>
        <dbReference type="ChEBI" id="CHEBI:30616"/>
    </ligand>
</feature>
<dbReference type="GO" id="GO:0004674">
    <property type="term" value="F:protein serine/threonine kinase activity"/>
    <property type="evidence" value="ECO:0007669"/>
    <property type="project" value="UniProtKB-KW"/>
</dbReference>
<evidence type="ECO:0000256" key="10">
    <source>
        <dbReference type="RuleBase" id="RU000304"/>
    </source>
</evidence>
<name>A0AAQ3U2F4_PASNO</name>
<dbReference type="Gene3D" id="2.60.40.10">
    <property type="entry name" value="Immunoglobulins"/>
    <property type="match status" value="1"/>
</dbReference>
<dbReference type="Gene3D" id="3.30.200.20">
    <property type="entry name" value="Phosphorylase Kinase, domain 1"/>
    <property type="match status" value="1"/>
</dbReference>
<comment type="catalytic activity">
    <reaction evidence="7">
        <text>L-threonyl-[protein] + ATP = O-phospho-L-threonyl-[protein] + ADP + H(+)</text>
        <dbReference type="Rhea" id="RHEA:46608"/>
        <dbReference type="Rhea" id="RHEA-COMP:11060"/>
        <dbReference type="Rhea" id="RHEA-COMP:11605"/>
        <dbReference type="ChEBI" id="CHEBI:15378"/>
        <dbReference type="ChEBI" id="CHEBI:30013"/>
        <dbReference type="ChEBI" id="CHEBI:30616"/>
        <dbReference type="ChEBI" id="CHEBI:61977"/>
        <dbReference type="ChEBI" id="CHEBI:456216"/>
        <dbReference type="EC" id="2.7.11.1"/>
    </reaction>
</comment>
<dbReference type="InterPro" id="IPR013783">
    <property type="entry name" value="Ig-like_fold"/>
</dbReference>
<evidence type="ECO:0000313" key="14">
    <source>
        <dbReference type="Proteomes" id="UP001341281"/>
    </source>
</evidence>
<evidence type="ECO:0000259" key="12">
    <source>
        <dbReference type="PROSITE" id="PS50202"/>
    </source>
</evidence>
<organism evidence="13 14">
    <name type="scientific">Paspalum notatum var. saurae</name>
    <dbReference type="NCBI Taxonomy" id="547442"/>
    <lineage>
        <taxon>Eukaryota</taxon>
        <taxon>Viridiplantae</taxon>
        <taxon>Streptophyta</taxon>
        <taxon>Embryophyta</taxon>
        <taxon>Tracheophyta</taxon>
        <taxon>Spermatophyta</taxon>
        <taxon>Magnoliopsida</taxon>
        <taxon>Liliopsida</taxon>
        <taxon>Poales</taxon>
        <taxon>Poaceae</taxon>
        <taxon>PACMAD clade</taxon>
        <taxon>Panicoideae</taxon>
        <taxon>Andropogonodae</taxon>
        <taxon>Paspaleae</taxon>
        <taxon>Paspalinae</taxon>
        <taxon>Paspalum</taxon>
    </lineage>
</organism>
<dbReference type="Pfam" id="PF00635">
    <property type="entry name" value="Motile_Sperm"/>
    <property type="match status" value="1"/>
</dbReference>
<dbReference type="PROSITE" id="PS50011">
    <property type="entry name" value="PROTEIN_KINASE_DOM"/>
    <property type="match status" value="1"/>
</dbReference>
<comment type="similarity">
    <text evidence="10">Belongs to the protein kinase superfamily.</text>
</comment>
<dbReference type="FunFam" id="1.10.510.10:FF:001023">
    <property type="entry name" value="Os07g0541700 protein"/>
    <property type="match status" value="1"/>
</dbReference>
<protein>
    <recommendedName>
        <fullName evidence="1">non-specific serine/threonine protein kinase</fullName>
        <ecNumber evidence="1">2.7.11.1</ecNumber>
    </recommendedName>
</protein>
<keyword evidence="5" id="KW-0418">Kinase</keyword>
<evidence type="ECO:0000256" key="6">
    <source>
        <dbReference type="ARBA" id="ARBA00022840"/>
    </source>
</evidence>
<evidence type="ECO:0000256" key="9">
    <source>
        <dbReference type="PROSITE-ProRule" id="PRU10141"/>
    </source>
</evidence>
<dbReference type="PROSITE" id="PS50202">
    <property type="entry name" value="MSP"/>
    <property type="match status" value="1"/>
</dbReference>
<comment type="catalytic activity">
    <reaction evidence="8">
        <text>L-seryl-[protein] + ATP = O-phospho-L-seryl-[protein] + ADP + H(+)</text>
        <dbReference type="Rhea" id="RHEA:17989"/>
        <dbReference type="Rhea" id="RHEA-COMP:9863"/>
        <dbReference type="Rhea" id="RHEA-COMP:11604"/>
        <dbReference type="ChEBI" id="CHEBI:15378"/>
        <dbReference type="ChEBI" id="CHEBI:29999"/>
        <dbReference type="ChEBI" id="CHEBI:30616"/>
        <dbReference type="ChEBI" id="CHEBI:83421"/>
        <dbReference type="ChEBI" id="CHEBI:456216"/>
        <dbReference type="EC" id="2.7.11.1"/>
    </reaction>
</comment>
<feature type="domain" description="Protein kinase" evidence="11">
    <location>
        <begin position="24"/>
        <end position="286"/>
    </location>
</feature>
<dbReference type="Pfam" id="PF00069">
    <property type="entry name" value="Pkinase"/>
    <property type="match status" value="1"/>
</dbReference>
<dbReference type="SUPFAM" id="SSF49354">
    <property type="entry name" value="PapD-like"/>
    <property type="match status" value="1"/>
</dbReference>
<dbReference type="PANTHER" id="PTHR45707">
    <property type="entry name" value="C2 CALCIUM/LIPID-BINDING PLANT PHOSPHORIBOSYLTRANSFERASE FAMILY PROTEIN"/>
    <property type="match status" value="1"/>
</dbReference>
<sequence>MLYDEDMTPGALPLSVLSKITNNFSQELIIGNGGFAEVYKGIVENDLVAVKNITEVSMDEKEYKRELECLLNLKKHENIVRFLGYCGDTQWDMRRKKGKVVKSNKEKRLLCFEFVPNGTLDGYIKDPSTGLAWRKRYRIIKGICEGLSYLHKMNIVHLDLKPGNILLGENEVPKITDFGLSRCFREDKTYVTATKVAGTPGYMAPEYSNSKPITNKFDLYSLGVLIIEIITGKKGHQAVHECMDSDPENRPKSMKDIMDTLAEMEKAHETPAAGEQRKLLDVHPPVLYFPFESNKVIPCSLHLRNITDEQVAFRLMDRSNKPGPCLVRLPLCGLVPPRSTYTLVLTTEERNEPEKRNICMILKITVLGDQHMDKFQSDTFFEDVKEMGNDVQEVKLIGVHTTTRQKIIMPTSKQMSPKIKILDIGRWYHKSLGHKCYDMHSWDINHAKQ</sequence>
<proteinExistence type="inferred from homology"/>
<keyword evidence="6 9" id="KW-0067">ATP-binding</keyword>
<dbReference type="PROSITE" id="PS00108">
    <property type="entry name" value="PROTEIN_KINASE_ST"/>
    <property type="match status" value="1"/>
</dbReference>
<keyword evidence="2 10" id="KW-0723">Serine/threonine-protein kinase</keyword>
<dbReference type="SUPFAM" id="SSF56112">
    <property type="entry name" value="Protein kinase-like (PK-like)"/>
    <property type="match status" value="1"/>
</dbReference>
<feature type="domain" description="MSP" evidence="12">
    <location>
        <begin position="279"/>
        <end position="399"/>
    </location>
</feature>
<dbReference type="InterPro" id="IPR011009">
    <property type="entry name" value="Kinase-like_dom_sf"/>
</dbReference>
<dbReference type="Gene3D" id="1.10.510.10">
    <property type="entry name" value="Transferase(Phosphotransferase) domain 1"/>
    <property type="match status" value="1"/>
</dbReference>
<dbReference type="EMBL" id="CP144751">
    <property type="protein sequence ID" value="WVZ83993.1"/>
    <property type="molecule type" value="Genomic_DNA"/>
</dbReference>
<evidence type="ECO:0000256" key="4">
    <source>
        <dbReference type="ARBA" id="ARBA00022741"/>
    </source>
</evidence>
<evidence type="ECO:0000256" key="5">
    <source>
        <dbReference type="ARBA" id="ARBA00022777"/>
    </source>
</evidence>